<name>A0AAD9X084_9ROSI</name>
<dbReference type="AlphaFoldDB" id="A0AAD9X084"/>
<comment type="caution">
    <text evidence="1">The sequence shown here is derived from an EMBL/GenBank/DDBJ whole genome shotgun (WGS) entry which is preliminary data.</text>
</comment>
<dbReference type="Proteomes" id="UP001280121">
    <property type="component" value="Unassembled WGS sequence"/>
</dbReference>
<dbReference type="EMBL" id="JANJYI010000005">
    <property type="protein sequence ID" value="KAK2648675.1"/>
    <property type="molecule type" value="Genomic_DNA"/>
</dbReference>
<organism evidence="1 2">
    <name type="scientific">Dipteronia dyeriana</name>
    <dbReference type="NCBI Taxonomy" id="168575"/>
    <lineage>
        <taxon>Eukaryota</taxon>
        <taxon>Viridiplantae</taxon>
        <taxon>Streptophyta</taxon>
        <taxon>Embryophyta</taxon>
        <taxon>Tracheophyta</taxon>
        <taxon>Spermatophyta</taxon>
        <taxon>Magnoliopsida</taxon>
        <taxon>eudicotyledons</taxon>
        <taxon>Gunneridae</taxon>
        <taxon>Pentapetalae</taxon>
        <taxon>rosids</taxon>
        <taxon>malvids</taxon>
        <taxon>Sapindales</taxon>
        <taxon>Sapindaceae</taxon>
        <taxon>Hippocastanoideae</taxon>
        <taxon>Acereae</taxon>
        <taxon>Dipteronia</taxon>
    </lineage>
</organism>
<accession>A0AAD9X084</accession>
<evidence type="ECO:0000313" key="1">
    <source>
        <dbReference type="EMBL" id="KAK2648675.1"/>
    </source>
</evidence>
<protein>
    <submittedName>
        <fullName evidence="1">Uncharacterized protein</fullName>
    </submittedName>
</protein>
<evidence type="ECO:0000313" key="2">
    <source>
        <dbReference type="Proteomes" id="UP001280121"/>
    </source>
</evidence>
<sequence length="94" mass="10553">MKLTSTRWKLFELSTESFSVSPILENRCQCPLKKVSSAATTNLPGLEDEVARLKASLGSSENKLSQADERLTYMLERLDKSIDKAMIDTRGKLM</sequence>
<reference evidence="1" key="1">
    <citation type="journal article" date="2023" name="Plant J.">
        <title>Genome sequences and population genomics provide insights into the demographic history, inbreeding, and mutation load of two 'living fossil' tree species of Dipteronia.</title>
        <authorList>
            <person name="Feng Y."/>
            <person name="Comes H.P."/>
            <person name="Chen J."/>
            <person name="Zhu S."/>
            <person name="Lu R."/>
            <person name="Zhang X."/>
            <person name="Li P."/>
            <person name="Qiu J."/>
            <person name="Olsen K.M."/>
            <person name="Qiu Y."/>
        </authorList>
    </citation>
    <scope>NUCLEOTIDE SEQUENCE</scope>
    <source>
        <strain evidence="1">KIB01</strain>
    </source>
</reference>
<gene>
    <name evidence="1" type="ORF">Ddye_016164</name>
</gene>
<proteinExistence type="predicted"/>
<keyword evidence="2" id="KW-1185">Reference proteome</keyword>